<keyword evidence="6" id="KW-1185">Reference proteome</keyword>
<dbReference type="Gene3D" id="1.10.10.10">
    <property type="entry name" value="Winged helix-like DNA-binding domain superfamily/Winged helix DNA-binding domain"/>
    <property type="match status" value="1"/>
</dbReference>
<evidence type="ECO:0000313" key="6">
    <source>
        <dbReference type="Proteomes" id="UP001582793"/>
    </source>
</evidence>
<dbReference type="Proteomes" id="UP001582793">
    <property type="component" value="Unassembled WGS sequence"/>
</dbReference>
<dbReference type="EMBL" id="JBCGDC010000027">
    <property type="protein sequence ID" value="MFB6393892.1"/>
    <property type="molecule type" value="Genomic_DNA"/>
</dbReference>
<evidence type="ECO:0000256" key="2">
    <source>
        <dbReference type="ARBA" id="ARBA00023125"/>
    </source>
</evidence>
<dbReference type="PANTHER" id="PTHR38445">
    <property type="entry name" value="HTH-TYPE TRANSCRIPTIONAL REPRESSOR YTRA"/>
    <property type="match status" value="1"/>
</dbReference>
<evidence type="ECO:0000256" key="1">
    <source>
        <dbReference type="ARBA" id="ARBA00023015"/>
    </source>
</evidence>
<keyword evidence="2" id="KW-0238">DNA-binding</keyword>
<reference evidence="5 6" key="1">
    <citation type="submission" date="2024-04" db="EMBL/GenBank/DDBJ databases">
        <title>Polymorphospora sp. isolated from Baiyangdian Lake in Xiong'an New Area.</title>
        <authorList>
            <person name="Zhang X."/>
            <person name="Liu J."/>
        </authorList>
    </citation>
    <scope>NUCLEOTIDE SEQUENCE [LARGE SCALE GENOMIC DNA]</scope>
    <source>
        <strain evidence="5 6">2-325</strain>
    </source>
</reference>
<keyword evidence="3" id="KW-0804">Transcription</keyword>
<dbReference type="PANTHER" id="PTHR38445:SF9">
    <property type="entry name" value="HTH-TYPE TRANSCRIPTIONAL REPRESSOR YTRA"/>
    <property type="match status" value="1"/>
</dbReference>
<dbReference type="PROSITE" id="PS50949">
    <property type="entry name" value="HTH_GNTR"/>
    <property type="match status" value="1"/>
</dbReference>
<proteinExistence type="predicted"/>
<evidence type="ECO:0000313" key="5">
    <source>
        <dbReference type="EMBL" id="MFB6393892.1"/>
    </source>
</evidence>
<dbReference type="SUPFAM" id="SSF46785">
    <property type="entry name" value="Winged helix' DNA-binding domain"/>
    <property type="match status" value="1"/>
</dbReference>
<gene>
    <name evidence="5" type="ORF">AAFH96_12370</name>
</gene>
<evidence type="ECO:0000256" key="3">
    <source>
        <dbReference type="ARBA" id="ARBA00023163"/>
    </source>
</evidence>
<comment type="caution">
    <text evidence="5">The sequence shown here is derived from an EMBL/GenBank/DDBJ whole genome shotgun (WGS) entry which is preliminary data.</text>
</comment>
<dbReference type="Pfam" id="PF00392">
    <property type="entry name" value="GntR"/>
    <property type="match status" value="1"/>
</dbReference>
<organism evidence="5 6">
    <name type="scientific">Polymorphospora lycopeni</name>
    <dbReference type="NCBI Taxonomy" id="3140240"/>
    <lineage>
        <taxon>Bacteria</taxon>
        <taxon>Bacillati</taxon>
        <taxon>Actinomycetota</taxon>
        <taxon>Actinomycetes</taxon>
        <taxon>Micromonosporales</taxon>
        <taxon>Micromonosporaceae</taxon>
        <taxon>Polymorphospora</taxon>
    </lineage>
</organism>
<dbReference type="RefSeq" id="WP_375734223.1">
    <property type="nucleotide sequence ID" value="NZ_JBCGDC010000027.1"/>
</dbReference>
<name>A0ABV5CPF7_9ACTN</name>
<dbReference type="InterPro" id="IPR036390">
    <property type="entry name" value="WH_DNA-bd_sf"/>
</dbReference>
<evidence type="ECO:0000259" key="4">
    <source>
        <dbReference type="PROSITE" id="PS50949"/>
    </source>
</evidence>
<sequence length="123" mass="12742">MTSLPVTVDPASPVAPYEQVRAGIAELAATGRLAAGTRLPTVRRLAEDLGLAANTVARAYRELEQAGLVETRGRHGTFVTAQAGGVPDEARRAAADYAALSRRLGLPPEQALALVAAALDARS</sequence>
<dbReference type="SMART" id="SM00345">
    <property type="entry name" value="HTH_GNTR"/>
    <property type="match status" value="1"/>
</dbReference>
<dbReference type="InterPro" id="IPR000524">
    <property type="entry name" value="Tscrpt_reg_HTH_GntR"/>
</dbReference>
<accession>A0ABV5CPF7</accession>
<dbReference type="CDD" id="cd07377">
    <property type="entry name" value="WHTH_GntR"/>
    <property type="match status" value="1"/>
</dbReference>
<keyword evidence="1" id="KW-0805">Transcription regulation</keyword>
<feature type="domain" description="HTH gntR-type" evidence="4">
    <location>
        <begin position="14"/>
        <end position="82"/>
    </location>
</feature>
<dbReference type="InterPro" id="IPR036388">
    <property type="entry name" value="WH-like_DNA-bd_sf"/>
</dbReference>
<protein>
    <submittedName>
        <fullName evidence="5">GntR family transcriptional regulator</fullName>
    </submittedName>
</protein>